<keyword evidence="1" id="KW-0812">Transmembrane</keyword>
<dbReference type="PATRIC" id="fig|1961.12.peg.3095"/>
<reference evidence="3" key="1">
    <citation type="submission" date="2015-07" db="EMBL/GenBank/DDBJ databases">
        <authorList>
            <consortium name="Consortium for Microbial Forensics and Genomics (microFORGE)"/>
            <person name="Knight B.M."/>
            <person name="Roberts D.P."/>
            <person name="Lin D."/>
            <person name="Hari K."/>
            <person name="Fletcher J."/>
            <person name="Melcher U."/>
            <person name="Blagden T."/>
            <person name="Winegar R.A."/>
        </authorList>
    </citation>
    <scope>NUCLEOTIDE SEQUENCE [LARGE SCALE GENOMIC DNA]</scope>
    <source>
        <strain evidence="3">NRRL B-1447</strain>
    </source>
</reference>
<sequence length="220" mass="23433">MYRVIDVSAAAAGVFADAVNAALPERTAVEETVDGSTLVVIRSLVIGDEGEDEADENLVRVGLPSHGIRLMYTVCAAIAALAVVVGVLGGDWSRAIATLLLGATGVACSYFVVMLFAMVWRDWYLPRYGITVEGRQVFREDDGDTVHAFSAIDGVTRYIVGHNKGKTVRIAYHPKTPAYAAVCPPTGDRVLMLVVSMVAAVIAGFMSYGTYQLVLPAFTG</sequence>
<dbReference type="OrthoDB" id="4334720at2"/>
<feature type="transmembrane region" description="Helical" evidence="1">
    <location>
        <begin position="70"/>
        <end position="89"/>
    </location>
</feature>
<evidence type="ECO:0008006" key="4">
    <source>
        <dbReference type="Google" id="ProtNLM"/>
    </source>
</evidence>
<comment type="caution">
    <text evidence="2">The sequence shown here is derived from an EMBL/GenBank/DDBJ whole genome shotgun (WGS) entry which is preliminary data.</text>
</comment>
<evidence type="ECO:0000313" key="3">
    <source>
        <dbReference type="Proteomes" id="UP000037084"/>
    </source>
</evidence>
<gene>
    <name evidence="2" type="ORF">ADK75_13360</name>
</gene>
<evidence type="ECO:0000313" key="2">
    <source>
        <dbReference type="EMBL" id="KOG54624.1"/>
    </source>
</evidence>
<protein>
    <recommendedName>
        <fullName evidence="4">DUF3592 domain-containing protein</fullName>
    </recommendedName>
</protein>
<organism evidence="2 3">
    <name type="scientific">Streptomyces virginiae</name>
    <name type="common">Streptomyces cinnamonensis</name>
    <dbReference type="NCBI Taxonomy" id="1961"/>
    <lineage>
        <taxon>Bacteria</taxon>
        <taxon>Bacillati</taxon>
        <taxon>Actinomycetota</taxon>
        <taxon>Actinomycetes</taxon>
        <taxon>Kitasatosporales</taxon>
        <taxon>Streptomycetaceae</taxon>
        <taxon>Streptomyces</taxon>
    </lineage>
</organism>
<name>A0A0L8MW38_STRVG</name>
<keyword evidence="1" id="KW-0472">Membrane</keyword>
<proteinExistence type="predicted"/>
<dbReference type="Proteomes" id="UP000037084">
    <property type="component" value="Unassembled WGS sequence"/>
</dbReference>
<feature type="transmembrane region" description="Helical" evidence="1">
    <location>
        <begin position="190"/>
        <end position="211"/>
    </location>
</feature>
<keyword evidence="1" id="KW-1133">Transmembrane helix</keyword>
<evidence type="ECO:0000256" key="1">
    <source>
        <dbReference type="SAM" id="Phobius"/>
    </source>
</evidence>
<dbReference type="EMBL" id="LGUV01000133">
    <property type="protein sequence ID" value="KOG54624.1"/>
    <property type="molecule type" value="Genomic_DNA"/>
</dbReference>
<dbReference type="RefSeq" id="WP_053170731.1">
    <property type="nucleotide sequence ID" value="NZ_LGUV01000133.1"/>
</dbReference>
<dbReference type="AlphaFoldDB" id="A0A0L8MW38"/>
<accession>A0A0L8MW38</accession>
<feature type="transmembrane region" description="Helical" evidence="1">
    <location>
        <begin position="95"/>
        <end position="120"/>
    </location>
</feature>